<dbReference type="PANTHER" id="PTHR43266:SF2">
    <property type="entry name" value="MAJOR FACILITATOR SUPERFAMILY (MFS) PROFILE DOMAIN-CONTAINING PROTEIN"/>
    <property type="match status" value="1"/>
</dbReference>
<feature type="transmembrane region" description="Helical" evidence="7">
    <location>
        <begin position="104"/>
        <end position="123"/>
    </location>
</feature>
<dbReference type="PANTHER" id="PTHR43266">
    <property type="entry name" value="MACROLIDE-EFFLUX PROTEIN"/>
    <property type="match status" value="1"/>
</dbReference>
<evidence type="ECO:0000256" key="2">
    <source>
        <dbReference type="ARBA" id="ARBA00022448"/>
    </source>
</evidence>
<organism evidence="8 9">
    <name type="scientific">Sulfidibacter corallicola</name>
    <dbReference type="NCBI Taxonomy" id="2818388"/>
    <lineage>
        <taxon>Bacteria</taxon>
        <taxon>Pseudomonadati</taxon>
        <taxon>Acidobacteriota</taxon>
        <taxon>Holophagae</taxon>
        <taxon>Acanthopleuribacterales</taxon>
        <taxon>Acanthopleuribacteraceae</taxon>
        <taxon>Sulfidibacter</taxon>
    </lineage>
</organism>
<dbReference type="RefSeq" id="WP_237377770.1">
    <property type="nucleotide sequence ID" value="NZ_CP071793.1"/>
</dbReference>
<feature type="transmembrane region" description="Helical" evidence="7">
    <location>
        <begin position="322"/>
        <end position="344"/>
    </location>
</feature>
<proteinExistence type="predicted"/>
<evidence type="ECO:0000256" key="6">
    <source>
        <dbReference type="ARBA" id="ARBA00023136"/>
    </source>
</evidence>
<feature type="transmembrane region" description="Helical" evidence="7">
    <location>
        <begin position="232"/>
        <end position="252"/>
    </location>
</feature>
<evidence type="ECO:0000256" key="5">
    <source>
        <dbReference type="ARBA" id="ARBA00022989"/>
    </source>
</evidence>
<keyword evidence="3" id="KW-1003">Cell membrane</keyword>
<accession>A0A8A4TDD8</accession>
<feature type="transmembrane region" description="Helical" evidence="7">
    <location>
        <begin position="79"/>
        <end position="98"/>
    </location>
</feature>
<keyword evidence="9" id="KW-1185">Reference proteome</keyword>
<dbReference type="KEGG" id="scor:J3U87_21195"/>
<protein>
    <submittedName>
        <fullName evidence="8">MFS transporter</fullName>
    </submittedName>
</protein>
<feature type="transmembrane region" description="Helical" evidence="7">
    <location>
        <begin position="21"/>
        <end position="39"/>
    </location>
</feature>
<dbReference type="GO" id="GO:0005886">
    <property type="term" value="C:plasma membrane"/>
    <property type="evidence" value="ECO:0007669"/>
    <property type="project" value="UniProtKB-SubCell"/>
</dbReference>
<name>A0A8A4TDD8_SULCO</name>
<dbReference type="CDD" id="cd06173">
    <property type="entry name" value="MFS_MefA_like"/>
    <property type="match status" value="1"/>
</dbReference>
<evidence type="ECO:0000313" key="9">
    <source>
        <dbReference type="Proteomes" id="UP000663929"/>
    </source>
</evidence>
<keyword evidence="4 7" id="KW-0812">Transmembrane</keyword>
<evidence type="ECO:0000256" key="3">
    <source>
        <dbReference type="ARBA" id="ARBA00022475"/>
    </source>
</evidence>
<reference evidence="8" key="1">
    <citation type="submission" date="2021-03" db="EMBL/GenBank/DDBJ databases">
        <title>Acanthopleuribacteraceae sp. M133.</title>
        <authorList>
            <person name="Wang G."/>
        </authorList>
    </citation>
    <scope>NUCLEOTIDE SEQUENCE</scope>
    <source>
        <strain evidence="8">M133</strain>
    </source>
</reference>
<evidence type="ECO:0000256" key="1">
    <source>
        <dbReference type="ARBA" id="ARBA00004651"/>
    </source>
</evidence>
<keyword evidence="6 7" id="KW-0472">Membrane</keyword>
<sequence>MRAYWRVLKEHPHYRRIYVSRTISLLGDWLNLLALLGLLRELGHNRPELIGALFIVKLLPAFLAGPAAGVVADRVSRKWIMIVSDLVRVAVVSAFFLVPYFRDQAVVFVLGLALVQAVASAFFEPARTACLPQILPPEDLTTANSLGALTWSVIYALGAALGGLITQFLGWRVALALDVSTYLFSAVFLVGLRLPVRPKRIEAVHWTRILGIRDVFEGLGYVRSRPLIGYSLCLKAGWCMAGGVQLLLTLFGERVFNFGGHPDLGTAFLFTARAAGTAFGPIIARRYSGEDLDRMYRAVWYSFFCGGFFYIMLAWVQHPAAAFATVFLAHLGGSTVWVFSTVLLQRQVQDRFAGRVFAAELGLATLMICLSTFISGALIERLNVGLPLLAVLLGSVILVAGVVAVWRGRKYRVEMRLPQSP</sequence>
<gene>
    <name evidence="8" type="ORF">J3U87_21195</name>
</gene>
<dbReference type="SUPFAM" id="SSF103473">
    <property type="entry name" value="MFS general substrate transporter"/>
    <property type="match status" value="1"/>
</dbReference>
<feature type="transmembrane region" description="Helical" evidence="7">
    <location>
        <begin position="264"/>
        <end position="284"/>
    </location>
</feature>
<dbReference type="InterPro" id="IPR022324">
    <property type="entry name" value="Bacilysin_exporter_BacE_put"/>
</dbReference>
<dbReference type="Gene3D" id="1.20.1250.20">
    <property type="entry name" value="MFS general substrate transporter like domains"/>
    <property type="match status" value="1"/>
</dbReference>
<dbReference type="EMBL" id="CP071793">
    <property type="protein sequence ID" value="QTD48109.1"/>
    <property type="molecule type" value="Genomic_DNA"/>
</dbReference>
<feature type="transmembrane region" description="Helical" evidence="7">
    <location>
        <begin position="385"/>
        <end position="406"/>
    </location>
</feature>
<dbReference type="AlphaFoldDB" id="A0A8A4TDD8"/>
<dbReference type="Proteomes" id="UP000663929">
    <property type="component" value="Chromosome"/>
</dbReference>
<keyword evidence="2" id="KW-0813">Transport</keyword>
<dbReference type="GO" id="GO:0022857">
    <property type="term" value="F:transmembrane transporter activity"/>
    <property type="evidence" value="ECO:0007669"/>
    <property type="project" value="InterPro"/>
</dbReference>
<evidence type="ECO:0000256" key="4">
    <source>
        <dbReference type="ARBA" id="ARBA00022692"/>
    </source>
</evidence>
<dbReference type="Pfam" id="PF07690">
    <property type="entry name" value="MFS_1"/>
    <property type="match status" value="1"/>
</dbReference>
<dbReference type="InterPro" id="IPR011701">
    <property type="entry name" value="MFS"/>
</dbReference>
<evidence type="ECO:0000256" key="7">
    <source>
        <dbReference type="SAM" id="Phobius"/>
    </source>
</evidence>
<feature type="transmembrane region" description="Helical" evidence="7">
    <location>
        <begin position="171"/>
        <end position="192"/>
    </location>
</feature>
<keyword evidence="5 7" id="KW-1133">Transmembrane helix</keyword>
<feature type="transmembrane region" description="Helical" evidence="7">
    <location>
        <begin position="51"/>
        <end position="72"/>
    </location>
</feature>
<evidence type="ECO:0000313" key="8">
    <source>
        <dbReference type="EMBL" id="QTD48109.1"/>
    </source>
</evidence>
<feature type="transmembrane region" description="Helical" evidence="7">
    <location>
        <begin position="356"/>
        <end position="379"/>
    </location>
</feature>
<dbReference type="InterPro" id="IPR036259">
    <property type="entry name" value="MFS_trans_sf"/>
</dbReference>
<comment type="subcellular location">
    <subcellularLocation>
        <location evidence="1">Cell membrane</location>
        <topology evidence="1">Multi-pass membrane protein</topology>
    </subcellularLocation>
</comment>
<dbReference type="PRINTS" id="PR01988">
    <property type="entry name" value="EXPORTERBACE"/>
</dbReference>
<feature type="transmembrane region" description="Helical" evidence="7">
    <location>
        <begin position="296"/>
        <end position="316"/>
    </location>
</feature>
<feature type="transmembrane region" description="Helical" evidence="7">
    <location>
        <begin position="143"/>
        <end position="165"/>
    </location>
</feature>